<evidence type="ECO:0000313" key="2">
    <source>
        <dbReference type="Proteomes" id="UP001597545"/>
    </source>
</evidence>
<proteinExistence type="predicted"/>
<sequence length="52" mass="6020">MKRLIMILFLLFGVMASSYNKGVKRKASPPDFVIKWNNHLDSVNAVLDEKRK</sequence>
<accession>A0ABW5KFC7</accession>
<protein>
    <submittedName>
        <fullName evidence="1">Uncharacterized protein</fullName>
    </submittedName>
</protein>
<reference evidence="2" key="1">
    <citation type="journal article" date="2019" name="Int. J. Syst. Evol. Microbiol.">
        <title>The Global Catalogue of Microorganisms (GCM) 10K type strain sequencing project: providing services to taxonomists for standard genome sequencing and annotation.</title>
        <authorList>
            <consortium name="The Broad Institute Genomics Platform"/>
            <consortium name="The Broad Institute Genome Sequencing Center for Infectious Disease"/>
            <person name="Wu L."/>
            <person name="Ma J."/>
        </authorList>
    </citation>
    <scope>NUCLEOTIDE SEQUENCE [LARGE SCALE GENOMIC DNA]</scope>
    <source>
        <strain evidence="2">KCTC 42662</strain>
    </source>
</reference>
<dbReference type="EMBL" id="JBHULR010000003">
    <property type="protein sequence ID" value="MFD2547679.1"/>
    <property type="molecule type" value="Genomic_DNA"/>
</dbReference>
<comment type="caution">
    <text evidence="1">The sequence shown here is derived from an EMBL/GenBank/DDBJ whole genome shotgun (WGS) entry which is preliminary data.</text>
</comment>
<dbReference type="Proteomes" id="UP001597545">
    <property type="component" value="Unassembled WGS sequence"/>
</dbReference>
<evidence type="ECO:0000313" key="1">
    <source>
        <dbReference type="EMBL" id="MFD2547679.1"/>
    </source>
</evidence>
<gene>
    <name evidence="1" type="ORF">ACFSR5_08485</name>
</gene>
<organism evidence="1 2">
    <name type="scientific">Sphingobacterium suaedae</name>
    <dbReference type="NCBI Taxonomy" id="1686402"/>
    <lineage>
        <taxon>Bacteria</taxon>
        <taxon>Pseudomonadati</taxon>
        <taxon>Bacteroidota</taxon>
        <taxon>Sphingobacteriia</taxon>
        <taxon>Sphingobacteriales</taxon>
        <taxon>Sphingobacteriaceae</taxon>
        <taxon>Sphingobacterium</taxon>
    </lineage>
</organism>
<keyword evidence="2" id="KW-1185">Reference proteome</keyword>
<dbReference type="RefSeq" id="WP_380902666.1">
    <property type="nucleotide sequence ID" value="NZ_JBHUEG010000007.1"/>
</dbReference>
<name>A0ABW5KFC7_9SPHI</name>